<dbReference type="RefSeq" id="WP_099115499.1">
    <property type="nucleotide sequence ID" value="NZ_CAWNQI010000054.1"/>
</dbReference>
<reference evidence="2 3" key="1">
    <citation type="journal article" date="2017" name="Nat. Microbiol.">
        <title>Natural product diversity associated with the nematode symbionts Photorhabdus and Xenorhabdus.</title>
        <authorList>
            <person name="Tobias N.J."/>
            <person name="Wolff H."/>
            <person name="Djahanschiri B."/>
            <person name="Grundmann F."/>
            <person name="Kronenwerth M."/>
            <person name="Shi Y.M."/>
            <person name="Simonyi S."/>
            <person name="Grun P."/>
            <person name="Shapiro-Ilan D."/>
            <person name="Pidot S.J."/>
            <person name="Stinear T.P."/>
            <person name="Ebersberger I."/>
            <person name="Bode H.B."/>
        </authorList>
    </citation>
    <scope>NUCLEOTIDE SEQUENCE [LARGE SCALE GENOMIC DNA]</scope>
    <source>
        <strain evidence="2 3">DSM 17902</strain>
    </source>
</reference>
<dbReference type="Pfam" id="PF21939">
    <property type="entry name" value="Gp10_C"/>
    <property type="match status" value="1"/>
</dbReference>
<sequence>MTKTFKVPFAAQGDRVSIPDEAQPNGVVSYAQGYGEAYGRDQNEDPTARDIEREKMNGIFHDITEAVGEMQTFGAAQWTAEAQPYPLRGLVYHKQKLWQSRIENNKEEPKAGNAWVELKADLTADDVGAYSKEESNDRFQAKGNYAPAGDYATNASLNGKLDKSAIVQTTGQSANQIMSQKAVTDALSSTVSINTLYPIGIILWFAQNKNPNHLFPGTTWKYIGENRTIRLAAINGSDVLSTGGRDSLSLTESQLPAHEHSFSATTSSFDYGTKSTTIEGNHTHSYTTQYSDGDSQSNPNLSRSYTWGYPETHSGAIGYSGEHSHMVYIGDHSHTISGITATAGASSAINIANAYVMLMGWYRTA</sequence>
<dbReference type="AlphaFoldDB" id="A0A2D0JLJ1"/>
<name>A0A2D0JLJ1_9GAMM</name>
<evidence type="ECO:0000313" key="3">
    <source>
        <dbReference type="Proteomes" id="UP000221980"/>
    </source>
</evidence>
<feature type="domain" description="Baseplate structural protein Gp10 C-terminal" evidence="1">
    <location>
        <begin position="193"/>
        <end position="364"/>
    </location>
</feature>
<dbReference type="EMBL" id="NITZ01000022">
    <property type="protein sequence ID" value="PHM47178.1"/>
    <property type="molecule type" value="Genomic_DNA"/>
</dbReference>
<proteinExistence type="predicted"/>
<evidence type="ECO:0000313" key="2">
    <source>
        <dbReference type="EMBL" id="PHM47178.1"/>
    </source>
</evidence>
<protein>
    <submittedName>
        <fullName evidence="2">Phage tail protein</fullName>
    </submittedName>
</protein>
<accession>A0A2D0JLJ1</accession>
<dbReference type="Proteomes" id="UP000221980">
    <property type="component" value="Unassembled WGS sequence"/>
</dbReference>
<evidence type="ECO:0000259" key="1">
    <source>
        <dbReference type="Pfam" id="PF21939"/>
    </source>
</evidence>
<comment type="caution">
    <text evidence="2">The sequence shown here is derived from an EMBL/GenBank/DDBJ whole genome shotgun (WGS) entry which is preliminary data.</text>
</comment>
<dbReference type="OrthoDB" id="9810174at2"/>
<gene>
    <name evidence="2" type="ORF">Xmir_03600</name>
</gene>
<keyword evidence="3" id="KW-1185">Reference proteome</keyword>
<organism evidence="2 3">
    <name type="scientific">Xenorhabdus miraniensis</name>
    <dbReference type="NCBI Taxonomy" id="351674"/>
    <lineage>
        <taxon>Bacteria</taxon>
        <taxon>Pseudomonadati</taxon>
        <taxon>Pseudomonadota</taxon>
        <taxon>Gammaproteobacteria</taxon>
        <taxon>Enterobacterales</taxon>
        <taxon>Morganellaceae</taxon>
        <taxon>Xenorhabdus</taxon>
    </lineage>
</organism>
<dbReference type="InterPro" id="IPR053827">
    <property type="entry name" value="Gp10_C"/>
</dbReference>